<dbReference type="PANTHER" id="PTHR20854">
    <property type="entry name" value="INOSITOL MONOPHOSPHATASE"/>
    <property type="match status" value="1"/>
</dbReference>
<keyword evidence="1" id="KW-0479">Metal-binding</keyword>
<dbReference type="GO" id="GO:0046872">
    <property type="term" value="F:metal ion binding"/>
    <property type="evidence" value="ECO:0007669"/>
    <property type="project" value="UniProtKB-KW"/>
</dbReference>
<dbReference type="PRINTS" id="PR00377">
    <property type="entry name" value="IMPHPHTASES"/>
</dbReference>
<keyword evidence="1" id="KW-0460">Magnesium</keyword>
<evidence type="ECO:0000313" key="2">
    <source>
        <dbReference type="EMBL" id="TQL97719.1"/>
    </source>
</evidence>
<gene>
    <name evidence="2" type="ORF">FB559_3321</name>
</gene>
<dbReference type="Pfam" id="PF00459">
    <property type="entry name" value="Inositol_P"/>
    <property type="match status" value="1"/>
</dbReference>
<dbReference type="SUPFAM" id="SSF56655">
    <property type="entry name" value="Carbohydrate phosphatase"/>
    <property type="match status" value="1"/>
</dbReference>
<dbReference type="Gene3D" id="3.30.540.10">
    <property type="entry name" value="Fructose-1,6-Bisphosphatase, subunit A, domain 1"/>
    <property type="match status" value="1"/>
</dbReference>
<dbReference type="InterPro" id="IPR000760">
    <property type="entry name" value="Inositol_monophosphatase-like"/>
</dbReference>
<dbReference type="Proteomes" id="UP000316096">
    <property type="component" value="Unassembled WGS sequence"/>
</dbReference>
<feature type="binding site" evidence="1">
    <location>
        <position position="88"/>
    </location>
    <ligand>
        <name>Mg(2+)</name>
        <dbReference type="ChEBI" id="CHEBI:18420"/>
        <label>1</label>
        <note>catalytic</note>
    </ligand>
</feature>
<evidence type="ECO:0000256" key="1">
    <source>
        <dbReference type="PIRSR" id="PIRSR600760-2"/>
    </source>
</evidence>
<feature type="binding site" evidence="1">
    <location>
        <position position="213"/>
    </location>
    <ligand>
        <name>Mg(2+)</name>
        <dbReference type="ChEBI" id="CHEBI:18420"/>
        <label>1</label>
        <note>catalytic</note>
    </ligand>
</feature>
<protein>
    <submittedName>
        <fullName evidence="2">Myo-inositol-1(Or 4)-monophosphatase</fullName>
    </submittedName>
</protein>
<comment type="cofactor">
    <cofactor evidence="1">
        <name>Mg(2+)</name>
        <dbReference type="ChEBI" id="CHEBI:18420"/>
    </cofactor>
</comment>
<dbReference type="GO" id="GO:0008934">
    <property type="term" value="F:inositol monophosphate 1-phosphatase activity"/>
    <property type="evidence" value="ECO:0007669"/>
    <property type="project" value="TreeGrafter"/>
</dbReference>
<feature type="binding site" evidence="1">
    <location>
        <position position="85"/>
    </location>
    <ligand>
        <name>Mg(2+)</name>
        <dbReference type="ChEBI" id="CHEBI:18420"/>
        <label>1</label>
        <note>catalytic</note>
    </ligand>
</feature>
<dbReference type="RefSeq" id="WP_141956410.1">
    <property type="nucleotide sequence ID" value="NZ_VFOZ01000001.1"/>
</dbReference>
<accession>A0A543CKW3</accession>
<feature type="binding site" evidence="1">
    <location>
        <position position="69"/>
    </location>
    <ligand>
        <name>Mg(2+)</name>
        <dbReference type="ChEBI" id="CHEBI:18420"/>
        <label>1</label>
        <note>catalytic</note>
    </ligand>
</feature>
<dbReference type="AlphaFoldDB" id="A0A543CKW3"/>
<evidence type="ECO:0000313" key="3">
    <source>
        <dbReference type="Proteomes" id="UP000316096"/>
    </source>
</evidence>
<dbReference type="GO" id="GO:0006020">
    <property type="term" value="P:inositol metabolic process"/>
    <property type="evidence" value="ECO:0007669"/>
    <property type="project" value="TreeGrafter"/>
</dbReference>
<dbReference type="Gene3D" id="3.40.190.80">
    <property type="match status" value="1"/>
</dbReference>
<name>A0A543CKW3_9ACTN</name>
<comment type="caution">
    <text evidence="2">The sequence shown here is derived from an EMBL/GenBank/DDBJ whole genome shotgun (WGS) entry which is preliminary data.</text>
</comment>
<dbReference type="PANTHER" id="PTHR20854:SF4">
    <property type="entry name" value="INOSITOL-1-MONOPHOSPHATASE-RELATED"/>
    <property type="match status" value="1"/>
</dbReference>
<sequence>MPTFLQEARRVAIGVAEAAGDLLRSKAERRFHVWPKSDRDLVTELDYAAEELIFKQLRNAYPDHQIISEEAGVLPGVGQWSWLVDPLDGTNNIALGLAIYTVGLSLCKGSLPVVSVVHDPVSRRTWSAVRGQGAYLGRDLPLKRRSRVGSREVLAWSQGYGVSPQDSTAVALKLILDREATRVLRLWAPLMAWIMLARGDLDGIVGYRIGEIDLHSGALIATEAGLKVCDPTGFPFDSEFRSLQENRSLIAGANDRIPRLVELWLAADKIRAHIDDFWRDYTPVKSKPF</sequence>
<dbReference type="GO" id="GO:0007165">
    <property type="term" value="P:signal transduction"/>
    <property type="evidence" value="ECO:0007669"/>
    <property type="project" value="TreeGrafter"/>
</dbReference>
<organism evidence="2 3">
    <name type="scientific">Actinoallomurus bryophytorum</name>
    <dbReference type="NCBI Taxonomy" id="1490222"/>
    <lineage>
        <taxon>Bacteria</taxon>
        <taxon>Bacillati</taxon>
        <taxon>Actinomycetota</taxon>
        <taxon>Actinomycetes</taxon>
        <taxon>Streptosporangiales</taxon>
        <taxon>Thermomonosporaceae</taxon>
        <taxon>Actinoallomurus</taxon>
    </lineage>
</organism>
<proteinExistence type="predicted"/>
<dbReference type="EMBL" id="VFOZ01000001">
    <property type="protein sequence ID" value="TQL97719.1"/>
    <property type="molecule type" value="Genomic_DNA"/>
</dbReference>
<feature type="binding site" evidence="1">
    <location>
        <position position="87"/>
    </location>
    <ligand>
        <name>Mg(2+)</name>
        <dbReference type="ChEBI" id="CHEBI:18420"/>
        <label>1</label>
        <note>catalytic</note>
    </ligand>
</feature>
<dbReference type="OrthoDB" id="9772456at2"/>
<keyword evidence="3" id="KW-1185">Reference proteome</keyword>
<reference evidence="2 3" key="1">
    <citation type="submission" date="2019-06" db="EMBL/GenBank/DDBJ databases">
        <title>Sequencing the genomes of 1000 actinobacteria strains.</title>
        <authorList>
            <person name="Klenk H.-P."/>
        </authorList>
    </citation>
    <scope>NUCLEOTIDE SEQUENCE [LARGE SCALE GENOMIC DNA]</scope>
    <source>
        <strain evidence="2 3">DSM 102200</strain>
    </source>
</reference>